<dbReference type="InterPro" id="IPR020904">
    <property type="entry name" value="Sc_DH/Rdtase_CS"/>
</dbReference>
<dbReference type="PROSITE" id="PS00061">
    <property type="entry name" value="ADH_SHORT"/>
    <property type="match status" value="1"/>
</dbReference>
<dbReference type="GO" id="GO:0016616">
    <property type="term" value="F:oxidoreductase activity, acting on the CH-OH group of donors, NAD or NADP as acceptor"/>
    <property type="evidence" value="ECO:0007669"/>
    <property type="project" value="UniProtKB-ARBA"/>
</dbReference>
<evidence type="ECO:0000256" key="2">
    <source>
        <dbReference type="ARBA" id="ARBA00022857"/>
    </source>
</evidence>
<dbReference type="InterPro" id="IPR002347">
    <property type="entry name" value="SDR_fam"/>
</dbReference>
<dbReference type="PRINTS" id="PR00080">
    <property type="entry name" value="SDRFAMILY"/>
</dbReference>
<evidence type="ECO:0000256" key="4">
    <source>
        <dbReference type="RuleBase" id="RU000363"/>
    </source>
</evidence>
<evidence type="ECO:0000256" key="1">
    <source>
        <dbReference type="ARBA" id="ARBA00006484"/>
    </source>
</evidence>
<keyword evidence="3" id="KW-0560">Oxidoreductase</keyword>
<evidence type="ECO:0000256" key="3">
    <source>
        <dbReference type="ARBA" id="ARBA00023002"/>
    </source>
</evidence>
<dbReference type="EMBL" id="LN890960">
    <property type="protein sequence ID" value="CUS14261.1"/>
    <property type="molecule type" value="Genomic_DNA"/>
</dbReference>
<dbReference type="SUPFAM" id="SSF51735">
    <property type="entry name" value="NAD(P)-binding Rossmann-fold domains"/>
    <property type="match status" value="1"/>
</dbReference>
<protein>
    <recommendedName>
        <fullName evidence="7">Oxidoreductase</fullName>
    </recommendedName>
</protein>
<dbReference type="AlphaFoldDB" id="A0A292Q586"/>
<accession>A0A292Q586</accession>
<sequence length="321" mass="34823">MFFPRLFRTSCTTIATYPRVFSLQMSHSAMSARLAGKTVLITGASSGIGRSTAIEFSRTSPTIKLIVAARREEVLRELAAAIEKESAGATKVLPARLDVSDPVDVKGFLARLPEEWREVDILVNNAYASVAPHCCLHSVMDDTRSSLLMFLFVCHSGLVKGVETVGNIAEEDIDVMFSSNVTGLVNMTQLIMAGFKSRDRGDIINVGSIAGREPYPGGSIYCATKAAVRSFTDSLRRELISTRIRVMEIDPGQVETEFSLVRFRGDKAKADGVYAGCEPLTPGDIAEIIVFAAGRRENVVLADMMVYPSHQAGVGAIHKES</sequence>
<dbReference type="Gene3D" id="3.40.50.720">
    <property type="entry name" value="NAD(P)-binding Rossmann-like Domain"/>
    <property type="match status" value="1"/>
</dbReference>
<dbReference type="PANTHER" id="PTHR42901">
    <property type="entry name" value="ALCOHOL DEHYDROGENASE"/>
    <property type="match status" value="1"/>
</dbReference>
<evidence type="ECO:0000313" key="6">
    <source>
        <dbReference type="Proteomes" id="UP001412239"/>
    </source>
</evidence>
<keyword evidence="6" id="KW-1185">Reference proteome</keyword>
<dbReference type="PANTHER" id="PTHR42901:SF1">
    <property type="entry name" value="ALCOHOL DEHYDROGENASE"/>
    <property type="match status" value="1"/>
</dbReference>
<dbReference type="Pfam" id="PF00106">
    <property type="entry name" value="adh_short"/>
    <property type="match status" value="2"/>
</dbReference>
<organism evidence="5 6">
    <name type="scientific">Tuber aestivum</name>
    <name type="common">summer truffle</name>
    <dbReference type="NCBI Taxonomy" id="59557"/>
    <lineage>
        <taxon>Eukaryota</taxon>
        <taxon>Fungi</taxon>
        <taxon>Dikarya</taxon>
        <taxon>Ascomycota</taxon>
        <taxon>Pezizomycotina</taxon>
        <taxon>Pezizomycetes</taxon>
        <taxon>Pezizales</taxon>
        <taxon>Tuberaceae</taxon>
        <taxon>Tuber</taxon>
    </lineage>
</organism>
<evidence type="ECO:0008006" key="7">
    <source>
        <dbReference type="Google" id="ProtNLM"/>
    </source>
</evidence>
<dbReference type="FunFam" id="3.40.50.720:FF:000047">
    <property type="entry name" value="NADP-dependent L-serine/L-allo-threonine dehydrogenase"/>
    <property type="match status" value="1"/>
</dbReference>
<name>A0A292Q586_9PEZI</name>
<evidence type="ECO:0000313" key="5">
    <source>
        <dbReference type="EMBL" id="CUS14261.1"/>
    </source>
</evidence>
<reference evidence="5" key="1">
    <citation type="submission" date="2015-10" db="EMBL/GenBank/DDBJ databases">
        <authorList>
            <person name="Regsiter A."/>
            <person name="william w."/>
        </authorList>
    </citation>
    <scope>NUCLEOTIDE SEQUENCE</scope>
    <source>
        <strain evidence="5">Montdore</strain>
    </source>
</reference>
<gene>
    <name evidence="5" type="ORF">GSTUAT00001551001</name>
</gene>
<dbReference type="InterPro" id="IPR036291">
    <property type="entry name" value="NAD(P)-bd_dom_sf"/>
</dbReference>
<proteinExistence type="inferred from homology"/>
<dbReference type="Proteomes" id="UP001412239">
    <property type="component" value="Unassembled WGS sequence"/>
</dbReference>
<keyword evidence="2" id="KW-0521">NADP</keyword>
<dbReference type="PRINTS" id="PR00081">
    <property type="entry name" value="GDHRDH"/>
</dbReference>
<comment type="similarity">
    <text evidence="1 4">Belongs to the short-chain dehydrogenases/reductases (SDR) family.</text>
</comment>